<comment type="caution">
    <text evidence="1">The sequence shown here is derived from an EMBL/GenBank/DDBJ whole genome shotgun (WGS) entry which is preliminary data.</text>
</comment>
<dbReference type="EMBL" id="BMAT01005535">
    <property type="protein sequence ID" value="GFR95150.1"/>
    <property type="molecule type" value="Genomic_DNA"/>
</dbReference>
<gene>
    <name evidence="1" type="ORF">ElyMa_002685500</name>
</gene>
<protein>
    <submittedName>
        <fullName evidence="1">Uncharacterized protein</fullName>
    </submittedName>
</protein>
<evidence type="ECO:0000313" key="1">
    <source>
        <dbReference type="EMBL" id="GFR95150.1"/>
    </source>
</evidence>
<organism evidence="1 2">
    <name type="scientific">Elysia marginata</name>
    <dbReference type="NCBI Taxonomy" id="1093978"/>
    <lineage>
        <taxon>Eukaryota</taxon>
        <taxon>Metazoa</taxon>
        <taxon>Spiralia</taxon>
        <taxon>Lophotrochozoa</taxon>
        <taxon>Mollusca</taxon>
        <taxon>Gastropoda</taxon>
        <taxon>Heterobranchia</taxon>
        <taxon>Euthyneura</taxon>
        <taxon>Panpulmonata</taxon>
        <taxon>Sacoglossa</taxon>
        <taxon>Placobranchoidea</taxon>
        <taxon>Plakobranchidae</taxon>
        <taxon>Elysia</taxon>
    </lineage>
</organism>
<dbReference type="Proteomes" id="UP000762676">
    <property type="component" value="Unassembled WGS sequence"/>
</dbReference>
<dbReference type="AlphaFoldDB" id="A0AAV4HEZ0"/>
<keyword evidence="2" id="KW-1185">Reference proteome</keyword>
<sequence length="75" mass="8506">MAHAALDGRYLDQVSIPGYWRAKIDSSIQHAHRWMGGKVWTLVDINIYLAMLLSSEKTVKEVEHPGLLSKMSQIL</sequence>
<accession>A0AAV4HEZ0</accession>
<proteinExistence type="predicted"/>
<reference evidence="1 2" key="1">
    <citation type="journal article" date="2021" name="Elife">
        <title>Chloroplast acquisition without the gene transfer in kleptoplastic sea slugs, Plakobranchus ocellatus.</title>
        <authorList>
            <person name="Maeda T."/>
            <person name="Takahashi S."/>
            <person name="Yoshida T."/>
            <person name="Shimamura S."/>
            <person name="Takaki Y."/>
            <person name="Nagai Y."/>
            <person name="Toyoda A."/>
            <person name="Suzuki Y."/>
            <person name="Arimoto A."/>
            <person name="Ishii H."/>
            <person name="Satoh N."/>
            <person name="Nishiyama T."/>
            <person name="Hasebe M."/>
            <person name="Maruyama T."/>
            <person name="Minagawa J."/>
            <person name="Obokata J."/>
            <person name="Shigenobu S."/>
        </authorList>
    </citation>
    <scope>NUCLEOTIDE SEQUENCE [LARGE SCALE GENOMIC DNA]</scope>
</reference>
<name>A0AAV4HEZ0_9GAST</name>
<evidence type="ECO:0000313" key="2">
    <source>
        <dbReference type="Proteomes" id="UP000762676"/>
    </source>
</evidence>